<evidence type="ECO:0000259" key="6">
    <source>
        <dbReference type="PROSITE" id="PS50103"/>
    </source>
</evidence>
<keyword evidence="2" id="KW-0677">Repeat</keyword>
<dbReference type="GO" id="GO:0043186">
    <property type="term" value="C:P granule"/>
    <property type="evidence" value="ECO:0007669"/>
    <property type="project" value="UniProtKB-ARBA"/>
</dbReference>
<comment type="caution">
    <text evidence="7">The sequence shown here is derived from an EMBL/GenBank/DDBJ whole genome shotgun (WGS) entry which is preliminary data.</text>
</comment>
<reference evidence="7 8" key="1">
    <citation type="submission" date="2014-11" db="EMBL/GenBank/DDBJ databases">
        <title>Genetic blueprint of the zoonotic pathogen Toxocara canis.</title>
        <authorList>
            <person name="Zhu X.-Q."/>
            <person name="Korhonen P.K."/>
            <person name="Cai H."/>
            <person name="Young N.D."/>
            <person name="Nejsum P."/>
            <person name="von Samson-Himmelstjerna G."/>
            <person name="Boag P.R."/>
            <person name="Tan P."/>
            <person name="Li Q."/>
            <person name="Min J."/>
            <person name="Yang Y."/>
            <person name="Wang X."/>
            <person name="Fang X."/>
            <person name="Hall R.S."/>
            <person name="Hofmann A."/>
            <person name="Sternberg P.W."/>
            <person name="Jex A.R."/>
            <person name="Gasser R.B."/>
        </authorList>
    </citation>
    <scope>NUCLEOTIDE SEQUENCE [LARGE SCALE GENOMIC DNA]</scope>
    <source>
        <strain evidence="7">PN_DK_2014</strain>
    </source>
</reference>
<evidence type="ECO:0000256" key="3">
    <source>
        <dbReference type="ARBA" id="ARBA00022771"/>
    </source>
</evidence>
<dbReference type="STRING" id="6265.A0A0B2VIT3"/>
<dbReference type="InterPro" id="IPR000571">
    <property type="entry name" value="Znf_CCCH"/>
</dbReference>
<dbReference type="GO" id="GO:0005829">
    <property type="term" value="C:cytosol"/>
    <property type="evidence" value="ECO:0007669"/>
    <property type="project" value="TreeGrafter"/>
</dbReference>
<name>A0A0B2VIT3_TOXCA</name>
<proteinExistence type="predicted"/>
<dbReference type="Pfam" id="PF00642">
    <property type="entry name" value="zf-CCCH"/>
    <property type="match status" value="1"/>
</dbReference>
<evidence type="ECO:0000313" key="8">
    <source>
        <dbReference type="Proteomes" id="UP000031036"/>
    </source>
</evidence>
<dbReference type="SUPFAM" id="SSF90229">
    <property type="entry name" value="CCCH zinc finger"/>
    <property type="match status" value="1"/>
</dbReference>
<sequence length="163" mass="18388">MHGVERKLQCLKCENHSNSCNTGGNQCRSTYPIDQHHPCAIVPSRKPVGRLNPKYKTKLCNKFSANGYCPYGERCQFIHEMPPSLPVPMTANTNSNFRLSMNQKSASNGYNIMRDRSVMGGGERGDEITSKGRSFAFFDPPSLTFVEKCWPYDLHDSIDDNSF</sequence>
<dbReference type="SMART" id="SM00356">
    <property type="entry name" value="ZnF_C3H1"/>
    <property type="match status" value="1"/>
</dbReference>
<dbReference type="Gene3D" id="4.10.1000.10">
    <property type="entry name" value="Zinc finger, CCCH-type"/>
    <property type="match status" value="1"/>
</dbReference>
<dbReference type="PROSITE" id="PS50103">
    <property type="entry name" value="ZF_C3H1"/>
    <property type="match status" value="1"/>
</dbReference>
<keyword evidence="3 5" id="KW-0863">Zinc-finger</keyword>
<keyword evidence="1 5" id="KW-0479">Metal-binding</keyword>
<keyword evidence="8" id="KW-1185">Reference proteome</keyword>
<feature type="zinc finger region" description="C3H1-type" evidence="5">
    <location>
        <begin position="54"/>
        <end position="82"/>
    </location>
</feature>
<accession>A0A0B2VIT3</accession>
<dbReference type="FunFam" id="4.10.1000.10:FF:000018">
    <property type="entry name" value="Zinc finger protein"/>
    <property type="match status" value="1"/>
</dbReference>
<dbReference type="OrthoDB" id="410307at2759"/>
<feature type="domain" description="C3H1-type" evidence="6">
    <location>
        <begin position="54"/>
        <end position="82"/>
    </location>
</feature>
<evidence type="ECO:0000313" key="7">
    <source>
        <dbReference type="EMBL" id="KHN81352.1"/>
    </source>
</evidence>
<dbReference type="GO" id="GO:0008270">
    <property type="term" value="F:zinc ion binding"/>
    <property type="evidence" value="ECO:0007669"/>
    <property type="project" value="UniProtKB-KW"/>
</dbReference>
<dbReference type="InterPro" id="IPR045877">
    <property type="entry name" value="ZFP36-like"/>
</dbReference>
<protein>
    <recommendedName>
        <fullName evidence="6">C3H1-type domain-containing protein</fullName>
    </recommendedName>
</protein>
<dbReference type="PANTHER" id="PTHR12547:SF144">
    <property type="entry name" value="C3H1-TYPE DOMAIN-CONTAINING PROTEIN"/>
    <property type="match status" value="1"/>
</dbReference>
<gene>
    <name evidence="7" type="ORF">Tcan_18154</name>
</gene>
<dbReference type="InterPro" id="IPR036855">
    <property type="entry name" value="Znf_CCCH_sf"/>
</dbReference>
<organism evidence="7 8">
    <name type="scientific">Toxocara canis</name>
    <name type="common">Canine roundworm</name>
    <dbReference type="NCBI Taxonomy" id="6265"/>
    <lineage>
        <taxon>Eukaryota</taxon>
        <taxon>Metazoa</taxon>
        <taxon>Ecdysozoa</taxon>
        <taxon>Nematoda</taxon>
        <taxon>Chromadorea</taxon>
        <taxon>Rhabditida</taxon>
        <taxon>Spirurina</taxon>
        <taxon>Ascaridomorpha</taxon>
        <taxon>Ascaridoidea</taxon>
        <taxon>Toxocaridae</taxon>
        <taxon>Toxocara</taxon>
    </lineage>
</organism>
<evidence type="ECO:0000256" key="1">
    <source>
        <dbReference type="ARBA" id="ARBA00022723"/>
    </source>
</evidence>
<dbReference type="PANTHER" id="PTHR12547">
    <property type="entry name" value="CCCH ZINC FINGER/TIS11-RELATED"/>
    <property type="match status" value="1"/>
</dbReference>
<evidence type="ECO:0000256" key="4">
    <source>
        <dbReference type="ARBA" id="ARBA00022833"/>
    </source>
</evidence>
<dbReference type="AlphaFoldDB" id="A0A0B2VIT3"/>
<dbReference type="EMBL" id="JPKZ01001542">
    <property type="protein sequence ID" value="KHN81352.1"/>
    <property type="molecule type" value="Genomic_DNA"/>
</dbReference>
<keyword evidence="4 5" id="KW-0862">Zinc</keyword>
<evidence type="ECO:0000256" key="2">
    <source>
        <dbReference type="ARBA" id="ARBA00022737"/>
    </source>
</evidence>
<evidence type="ECO:0000256" key="5">
    <source>
        <dbReference type="PROSITE-ProRule" id="PRU00723"/>
    </source>
</evidence>
<dbReference type="Proteomes" id="UP000031036">
    <property type="component" value="Unassembled WGS sequence"/>
</dbReference>
<dbReference type="GO" id="GO:0003730">
    <property type="term" value="F:mRNA 3'-UTR binding"/>
    <property type="evidence" value="ECO:0007669"/>
    <property type="project" value="TreeGrafter"/>
</dbReference>